<comment type="caution">
    <text evidence="1">The sequence shown here is derived from an EMBL/GenBank/DDBJ whole genome shotgun (WGS) entry which is preliminary data.</text>
</comment>
<keyword evidence="2" id="KW-1185">Reference proteome</keyword>
<dbReference type="EMBL" id="CM056814">
    <property type="protein sequence ID" value="KAJ8627522.1"/>
    <property type="molecule type" value="Genomic_DNA"/>
</dbReference>
<protein>
    <submittedName>
        <fullName evidence="1">Uncharacterized protein</fullName>
    </submittedName>
</protein>
<evidence type="ECO:0000313" key="2">
    <source>
        <dbReference type="Proteomes" id="UP001234297"/>
    </source>
</evidence>
<gene>
    <name evidence="1" type="ORF">MRB53_020829</name>
</gene>
<sequence>MARRGLGKAQSTVTAGRNAVLRVTNLSKLEKDQGILARSKITSSKEDEVTNPRPALVPNRGRKKAGIREAQKIKVAFGEQDDEGNDSPGKDWKRVS</sequence>
<name>A0ACC2L208_PERAE</name>
<evidence type="ECO:0000313" key="1">
    <source>
        <dbReference type="EMBL" id="KAJ8627522.1"/>
    </source>
</evidence>
<dbReference type="Proteomes" id="UP001234297">
    <property type="component" value="Chromosome 6"/>
</dbReference>
<proteinExistence type="predicted"/>
<reference evidence="1 2" key="1">
    <citation type="journal article" date="2022" name="Hortic Res">
        <title>A haplotype resolved chromosomal level avocado genome allows analysis of novel avocado genes.</title>
        <authorList>
            <person name="Nath O."/>
            <person name="Fletcher S.J."/>
            <person name="Hayward A."/>
            <person name="Shaw L.M."/>
            <person name="Masouleh A.K."/>
            <person name="Furtado A."/>
            <person name="Henry R.J."/>
            <person name="Mitter N."/>
        </authorList>
    </citation>
    <scope>NUCLEOTIDE SEQUENCE [LARGE SCALE GENOMIC DNA]</scope>
    <source>
        <strain evidence="2">cv. Hass</strain>
    </source>
</reference>
<accession>A0ACC2L208</accession>
<organism evidence="1 2">
    <name type="scientific">Persea americana</name>
    <name type="common">Avocado</name>
    <dbReference type="NCBI Taxonomy" id="3435"/>
    <lineage>
        <taxon>Eukaryota</taxon>
        <taxon>Viridiplantae</taxon>
        <taxon>Streptophyta</taxon>
        <taxon>Embryophyta</taxon>
        <taxon>Tracheophyta</taxon>
        <taxon>Spermatophyta</taxon>
        <taxon>Magnoliopsida</taxon>
        <taxon>Magnoliidae</taxon>
        <taxon>Laurales</taxon>
        <taxon>Lauraceae</taxon>
        <taxon>Persea</taxon>
    </lineage>
</organism>